<dbReference type="PANTHER" id="PTHR20883:SF48">
    <property type="entry name" value="ECTOINE DIOXYGENASE"/>
    <property type="match status" value="1"/>
</dbReference>
<keyword evidence="2" id="KW-0560">Oxidoreductase</keyword>
<dbReference type="InterPro" id="IPR008775">
    <property type="entry name" value="Phytyl_CoA_dOase-like"/>
</dbReference>
<dbReference type="Gene3D" id="2.60.120.620">
    <property type="entry name" value="q2cbj1_9rhob like domain"/>
    <property type="match status" value="1"/>
</dbReference>
<dbReference type="Proteomes" id="UP000244168">
    <property type="component" value="Unassembled WGS sequence"/>
</dbReference>
<dbReference type="PANTHER" id="PTHR20883">
    <property type="entry name" value="PHYTANOYL-COA DIOXYGENASE DOMAIN CONTAINING 1"/>
    <property type="match status" value="1"/>
</dbReference>
<proteinExistence type="predicted"/>
<accession>A0A2T5J9B8</accession>
<evidence type="ECO:0000313" key="3">
    <source>
        <dbReference type="Proteomes" id="UP000244168"/>
    </source>
</evidence>
<dbReference type="AlphaFoldDB" id="A0A2T5J9B8"/>
<comment type="caution">
    <text evidence="2">The sequence shown here is derived from an EMBL/GenBank/DDBJ whole genome shotgun (WGS) entry which is preliminary data.</text>
</comment>
<dbReference type="EMBL" id="QAOQ01000004">
    <property type="protein sequence ID" value="PTQ96671.1"/>
    <property type="molecule type" value="Genomic_DNA"/>
</dbReference>
<organism evidence="2 3">
    <name type="scientific">Mucilaginibacter yixingensis</name>
    <dbReference type="NCBI Taxonomy" id="1295612"/>
    <lineage>
        <taxon>Bacteria</taxon>
        <taxon>Pseudomonadati</taxon>
        <taxon>Bacteroidota</taxon>
        <taxon>Sphingobacteriia</taxon>
        <taxon>Sphingobacteriales</taxon>
        <taxon>Sphingobacteriaceae</taxon>
        <taxon>Mucilaginibacter</taxon>
    </lineage>
</organism>
<keyword evidence="2" id="KW-0223">Dioxygenase</keyword>
<comment type="cofactor">
    <cofactor evidence="1">
        <name>Fe(2+)</name>
        <dbReference type="ChEBI" id="CHEBI:29033"/>
    </cofactor>
</comment>
<dbReference type="RefSeq" id="WP_107828629.1">
    <property type="nucleotide sequence ID" value="NZ_CP160205.1"/>
</dbReference>
<sequence>MKNKFSYQNRSVADFIAAFDTHGWIIYENALDSDFVGRINDDLEVAYWVRRKVQEQNGIMADMSGTLHHLLERNNFGLKFIEQMYCDEEIRLFLGGNYILNGLNGVINRTSEHPYIRNVHRDIRTFEPHNRTLLQMIVTLDDFNELNGATHFLSGSHKREMKPSDEEFFKDADRAIAPAGSIVLFDSNLWHAAGENYLSTPRRALTIGFTRPFIKQQFDYPRYLGYDYADHLTAGQKQVIGYNSRTPENLNEYYQPPHLRMYQRDQC</sequence>
<protein>
    <submittedName>
        <fullName evidence="2">Phytanoyl-CoA dioxygenase PhyH</fullName>
    </submittedName>
</protein>
<keyword evidence="3" id="KW-1185">Reference proteome</keyword>
<dbReference type="GO" id="GO:0005506">
    <property type="term" value="F:iron ion binding"/>
    <property type="evidence" value="ECO:0007669"/>
    <property type="project" value="UniProtKB-ARBA"/>
</dbReference>
<dbReference type="Pfam" id="PF05721">
    <property type="entry name" value="PhyH"/>
    <property type="match status" value="1"/>
</dbReference>
<evidence type="ECO:0000256" key="1">
    <source>
        <dbReference type="ARBA" id="ARBA00001954"/>
    </source>
</evidence>
<gene>
    <name evidence="2" type="ORF">C8P68_104157</name>
</gene>
<reference evidence="2 3" key="1">
    <citation type="submission" date="2018-04" db="EMBL/GenBank/DDBJ databases">
        <title>Genomic Encyclopedia of Archaeal and Bacterial Type Strains, Phase II (KMG-II): from individual species to whole genera.</title>
        <authorList>
            <person name="Goeker M."/>
        </authorList>
    </citation>
    <scope>NUCLEOTIDE SEQUENCE [LARGE SCALE GENOMIC DNA]</scope>
    <source>
        <strain evidence="2 3">DSM 26809</strain>
    </source>
</reference>
<name>A0A2T5J9B8_9SPHI</name>
<dbReference type="OrthoDB" id="976214at2"/>
<dbReference type="SUPFAM" id="SSF51197">
    <property type="entry name" value="Clavaminate synthase-like"/>
    <property type="match status" value="1"/>
</dbReference>
<evidence type="ECO:0000313" key="2">
    <source>
        <dbReference type="EMBL" id="PTQ96671.1"/>
    </source>
</evidence>
<dbReference type="GO" id="GO:0016706">
    <property type="term" value="F:2-oxoglutarate-dependent dioxygenase activity"/>
    <property type="evidence" value="ECO:0007669"/>
    <property type="project" value="UniProtKB-ARBA"/>
</dbReference>